<feature type="transmembrane region" description="Helical" evidence="10">
    <location>
        <begin position="220"/>
        <end position="238"/>
    </location>
</feature>
<keyword evidence="7 10" id="KW-0811">Translocation</keyword>
<evidence type="ECO:0000256" key="1">
    <source>
        <dbReference type="ARBA" id="ARBA00004141"/>
    </source>
</evidence>
<dbReference type="PRINTS" id="PR00303">
    <property type="entry name" value="SECYTRNLCASE"/>
</dbReference>
<evidence type="ECO:0000256" key="3">
    <source>
        <dbReference type="ARBA" id="ARBA00022448"/>
    </source>
</evidence>
<keyword evidence="10" id="KW-0997">Cell inner membrane</keyword>
<evidence type="ECO:0000256" key="8">
    <source>
        <dbReference type="ARBA" id="ARBA00023136"/>
    </source>
</evidence>
<dbReference type="GO" id="GO:0043952">
    <property type="term" value="P:protein transport by the Sec complex"/>
    <property type="evidence" value="ECO:0007669"/>
    <property type="project" value="UniProtKB-UniRule"/>
</dbReference>
<dbReference type="FunFam" id="1.10.3370.10:FF:000001">
    <property type="entry name" value="Preprotein translocase subunit SecY"/>
    <property type="match status" value="1"/>
</dbReference>
<evidence type="ECO:0000256" key="7">
    <source>
        <dbReference type="ARBA" id="ARBA00023010"/>
    </source>
</evidence>
<keyword evidence="5 10" id="KW-0653">Protein transport</keyword>
<name>D4G8L5_RIEPU</name>
<comment type="function">
    <text evidence="10">The central subunit of the protein translocation channel SecYEG. Consists of two halves formed by TMs 1-5 and 6-10. These two domains form a lateral gate at the front which open onto the bilayer between TMs 2 and 7, and are clamped together by SecE at the back. The channel is closed by both a pore ring composed of hydrophobic SecY resides and a short helix (helix 2A) on the extracellular side of the membrane which forms a plug. The plug probably moves laterally to allow the channel to open. The ring and the pore may move independently.</text>
</comment>
<dbReference type="GO" id="GO:0005886">
    <property type="term" value="C:plasma membrane"/>
    <property type="evidence" value="ECO:0007669"/>
    <property type="project" value="UniProtKB-SubCell"/>
</dbReference>
<dbReference type="STRING" id="515618.RIEPE_0430"/>
<proteinExistence type="inferred from homology"/>
<dbReference type="GO" id="GO:0065002">
    <property type="term" value="P:intracellular protein transmembrane transport"/>
    <property type="evidence" value="ECO:0007669"/>
    <property type="project" value="UniProtKB-UniRule"/>
</dbReference>
<feature type="transmembrane region" description="Helical" evidence="10">
    <location>
        <begin position="187"/>
        <end position="208"/>
    </location>
</feature>
<comment type="subunit">
    <text evidence="10">Component of the Sec protein translocase complex. Heterotrimer consisting of SecY, SecE and SecG subunits. The heterotrimers can form oligomers, although 1 heterotrimer is thought to be able to translocate proteins. Interacts with the ribosome. Interacts with SecDF, and other proteins may be involved. Interacts with SecA.</text>
</comment>
<evidence type="ECO:0000256" key="10">
    <source>
        <dbReference type="HAMAP-Rule" id="MF_01465"/>
    </source>
</evidence>
<evidence type="ECO:0000256" key="5">
    <source>
        <dbReference type="ARBA" id="ARBA00022927"/>
    </source>
</evidence>
<comment type="subcellular location">
    <subcellularLocation>
        <location evidence="10">Cell inner membrane</location>
        <topology evidence="10">Multi-pass membrane protein</topology>
    </subcellularLocation>
    <subcellularLocation>
        <location evidence="1">Membrane</location>
        <topology evidence="1">Multi-pass membrane protein</topology>
    </subcellularLocation>
</comment>
<feature type="transmembrane region" description="Helical" evidence="10">
    <location>
        <begin position="320"/>
        <end position="341"/>
    </location>
</feature>
<dbReference type="SUPFAM" id="SSF103491">
    <property type="entry name" value="Preprotein translocase SecY subunit"/>
    <property type="match status" value="1"/>
</dbReference>
<dbReference type="PROSITE" id="PS00755">
    <property type="entry name" value="SECY_1"/>
    <property type="match status" value="1"/>
</dbReference>
<evidence type="ECO:0000313" key="12">
    <source>
        <dbReference type="EMBL" id="ADD79581.1"/>
    </source>
</evidence>
<protein>
    <recommendedName>
        <fullName evidence="9 10">Protein translocase subunit SecY</fullName>
    </recommendedName>
</protein>
<dbReference type="OrthoDB" id="9809248at2"/>
<evidence type="ECO:0000256" key="11">
    <source>
        <dbReference type="RuleBase" id="RU004349"/>
    </source>
</evidence>
<feature type="transmembrane region" description="Helical" evidence="10">
    <location>
        <begin position="377"/>
        <end position="395"/>
    </location>
</feature>
<dbReference type="eggNOG" id="COG0201">
    <property type="taxonomic scope" value="Bacteria"/>
</dbReference>
<dbReference type="InterPro" id="IPR002208">
    <property type="entry name" value="SecY/SEC61-alpha"/>
</dbReference>
<dbReference type="KEGG" id="rip:RIEPE_0430"/>
<dbReference type="PIRSF" id="PIRSF004557">
    <property type="entry name" value="SecY"/>
    <property type="match status" value="1"/>
</dbReference>
<keyword evidence="8 10" id="KW-0472">Membrane</keyword>
<dbReference type="InterPro" id="IPR026593">
    <property type="entry name" value="SecY"/>
</dbReference>
<dbReference type="AlphaFoldDB" id="D4G8L5"/>
<evidence type="ECO:0000256" key="6">
    <source>
        <dbReference type="ARBA" id="ARBA00022989"/>
    </source>
</evidence>
<sequence>MKKVEINFKRSINRGIHDLKDRLVFVFLSLVIFRMGSFIPIPGIDIYSITKIFNKKRESAVIEILNMFSGGAFGRTSIFALGIMPYISSSIIVQLLTVIHPKLSEIKKEGEVGRQTINRYIRYGTLILSFIQSVGISFGIKNSIGSKGLIMVGDLHFYLTSIVSLMTGTIFLMWLGEKINERGIGNGVSMIIFVSIISELPSSIINTIEQFRQGSINTLMFSLILLFILCITGFVTFMERSQRKILVNYSRHQYRRRIYSAQSTHLPLKINMASVIPAIFASSIMLLPSAILTWIKKQQSNQSRFFLNFVFENFHPGKPIYMLCYSSIVIFFCFFYTSLLFNPSETADSLKKSGAFLPGIRPGKQTARYIEKIMNKLTFIGSIYISFICLVPELMRGLIKVPFYFGGTSLLIVVVVIIDFISQIQTILMTNRYQNILKASKF</sequence>
<dbReference type="EMBL" id="CP001085">
    <property type="protein sequence ID" value="ADD79581.1"/>
    <property type="molecule type" value="Genomic_DNA"/>
</dbReference>
<feature type="transmembrane region" description="Helical" evidence="10">
    <location>
        <begin position="78"/>
        <end position="99"/>
    </location>
</feature>
<feature type="transmembrane region" description="Helical" evidence="10">
    <location>
        <begin position="120"/>
        <end position="140"/>
    </location>
</feature>
<dbReference type="InterPro" id="IPR023201">
    <property type="entry name" value="SecY_dom_sf"/>
</dbReference>
<keyword evidence="4 10" id="KW-0812">Transmembrane</keyword>
<feature type="transmembrane region" description="Helical" evidence="10">
    <location>
        <begin position="275"/>
        <end position="295"/>
    </location>
</feature>
<feature type="transmembrane region" description="Helical" evidence="10">
    <location>
        <begin position="401"/>
        <end position="422"/>
    </location>
</feature>
<evidence type="ECO:0000256" key="9">
    <source>
        <dbReference type="ARBA" id="ARBA00039733"/>
    </source>
</evidence>
<dbReference type="RefSeq" id="WP_013087569.1">
    <property type="nucleotide sequence ID" value="NC_014109.1"/>
</dbReference>
<feature type="transmembrane region" description="Helical" evidence="10">
    <location>
        <begin position="21"/>
        <end position="41"/>
    </location>
</feature>
<feature type="transmembrane region" description="Helical" evidence="10">
    <location>
        <begin position="155"/>
        <end position="175"/>
    </location>
</feature>
<reference evidence="12" key="1">
    <citation type="submission" date="2008-05" db="EMBL/GenBank/DDBJ databases">
        <title>Genome sequence of Riesia pediculicola USDA.</title>
        <authorList>
            <person name="Kirkness E.F."/>
        </authorList>
    </citation>
    <scope>NUCLEOTIDE SEQUENCE [LARGE SCALE GENOMIC DNA]</scope>
    <source>
        <strain evidence="12">USDA</strain>
    </source>
</reference>
<dbReference type="PANTHER" id="PTHR10906">
    <property type="entry name" value="SECY/SEC61-ALPHA FAMILY MEMBER"/>
    <property type="match status" value="1"/>
</dbReference>
<organism evidence="12 13">
    <name type="scientific">Riesia pediculicola (strain USDA)</name>
    <dbReference type="NCBI Taxonomy" id="515618"/>
    <lineage>
        <taxon>Bacteria</taxon>
        <taxon>Pseudomonadati</taxon>
        <taxon>Pseudomonadota</taxon>
        <taxon>Gammaproteobacteria</taxon>
        <taxon>Enterobacterales</taxon>
        <taxon>Enterobacteriaceae</taxon>
        <taxon>Candidatus Riesia</taxon>
    </lineage>
</organism>
<dbReference type="Proteomes" id="UP000001700">
    <property type="component" value="Chromosome"/>
</dbReference>
<evidence type="ECO:0000256" key="2">
    <source>
        <dbReference type="ARBA" id="ARBA00005751"/>
    </source>
</evidence>
<accession>D4G8L5</accession>
<keyword evidence="13" id="KW-1185">Reference proteome</keyword>
<evidence type="ECO:0000256" key="4">
    <source>
        <dbReference type="ARBA" id="ARBA00022692"/>
    </source>
</evidence>
<dbReference type="NCBIfam" id="TIGR00967">
    <property type="entry name" value="3a0501s007"/>
    <property type="match status" value="1"/>
</dbReference>
<keyword evidence="10" id="KW-1003">Cell membrane</keyword>
<gene>
    <name evidence="10" type="primary">secY</name>
    <name evidence="12" type="ordered locus">RIEPE_0430</name>
</gene>
<dbReference type="HOGENOM" id="CLU_030313_0_2_6"/>
<dbReference type="InterPro" id="IPR030659">
    <property type="entry name" value="SecY_CS"/>
</dbReference>
<keyword evidence="3 10" id="KW-0813">Transport</keyword>
<keyword evidence="6 10" id="KW-1133">Transmembrane helix</keyword>
<dbReference type="Gene3D" id="1.10.3370.10">
    <property type="entry name" value="SecY subunit domain"/>
    <property type="match status" value="1"/>
</dbReference>
<evidence type="ECO:0000313" key="13">
    <source>
        <dbReference type="Proteomes" id="UP000001700"/>
    </source>
</evidence>
<dbReference type="GO" id="GO:0006605">
    <property type="term" value="P:protein targeting"/>
    <property type="evidence" value="ECO:0007669"/>
    <property type="project" value="UniProtKB-UniRule"/>
</dbReference>
<comment type="similarity">
    <text evidence="2 10 11">Belongs to the SecY/SEC61-alpha family.</text>
</comment>
<dbReference type="Pfam" id="PF00344">
    <property type="entry name" value="SecY"/>
    <property type="match status" value="1"/>
</dbReference>
<dbReference type="HAMAP" id="MF_01465">
    <property type="entry name" value="SecY"/>
    <property type="match status" value="1"/>
</dbReference>